<dbReference type="EMBL" id="CP003651">
    <property type="protein sequence ID" value="AFL96129.1"/>
    <property type="molecule type" value="Genomic_DNA"/>
</dbReference>
<evidence type="ECO:0000313" key="2">
    <source>
        <dbReference type="Proteomes" id="UP000006064"/>
    </source>
</evidence>
<dbReference type="KEGG" id="thm:CL1_1934"/>
<protein>
    <submittedName>
        <fullName evidence="1">Uncharacterized protein</fullName>
    </submittedName>
</protein>
<reference evidence="1 2" key="1">
    <citation type="journal article" date="2012" name="J. Bacteriol.">
        <title>Complete Genome Sequence of the Hyperthermophilic Archaeon Thermococcus sp. Strain CL1, Isolated from a Paralvinella sp. Polychaete Worm Collected from a Hydrothermal Vent.</title>
        <authorList>
            <person name="Jung J.H."/>
            <person name="Holden J.F."/>
            <person name="Seo D.H."/>
            <person name="Park K.H."/>
            <person name="Shin H."/>
            <person name="Ryu S."/>
            <person name="Lee J.H."/>
            <person name="Park C.S."/>
        </authorList>
    </citation>
    <scope>NUCLEOTIDE SEQUENCE [LARGE SCALE GENOMIC DNA]</scope>
    <source>
        <strain evidence="2">DSM 27260 / KACC 17922 / CL1</strain>
    </source>
</reference>
<dbReference type="AlphaFoldDB" id="I3ZWP5"/>
<evidence type="ECO:0000313" key="1">
    <source>
        <dbReference type="EMBL" id="AFL96129.1"/>
    </source>
</evidence>
<sequence>MEGLKACKNCRWFGAIDSYFPTQGICRRHMKTVHMNFVCDDWEPLWGLTGKPHGG</sequence>
<dbReference type="HOGENOM" id="CLU_2985874_0_0_2"/>
<name>I3ZWP5_THECF</name>
<proteinExistence type="predicted"/>
<organism evidence="1 2">
    <name type="scientific">Thermococcus cleftensis (strain DSM 27260 / KACC 17922 / CL1)</name>
    <dbReference type="NCBI Taxonomy" id="163003"/>
    <lineage>
        <taxon>Archaea</taxon>
        <taxon>Methanobacteriati</taxon>
        <taxon>Methanobacteriota</taxon>
        <taxon>Thermococci</taxon>
        <taxon>Thermococcales</taxon>
        <taxon>Thermococcaceae</taxon>
        <taxon>Thermococcus</taxon>
    </lineage>
</organism>
<gene>
    <name evidence="1" type="ORF">CL1_1934</name>
</gene>
<dbReference type="Proteomes" id="UP000006064">
    <property type="component" value="Chromosome"/>
</dbReference>
<keyword evidence="2" id="KW-1185">Reference proteome</keyword>
<accession>I3ZWP5</accession>